<dbReference type="SUPFAM" id="SSF53223">
    <property type="entry name" value="Aminoacid dehydrogenase-like, N-terminal domain"/>
    <property type="match status" value="1"/>
</dbReference>
<organism evidence="10 11">
    <name type="scientific">Anoxybacter fermentans</name>
    <dbReference type="NCBI Taxonomy" id="1323375"/>
    <lineage>
        <taxon>Bacteria</taxon>
        <taxon>Bacillati</taxon>
        <taxon>Bacillota</taxon>
        <taxon>Clostridia</taxon>
        <taxon>Halanaerobiales</taxon>
        <taxon>Anoxybacter</taxon>
    </lineage>
</organism>
<feature type="binding site" evidence="6">
    <location>
        <position position="190"/>
    </location>
    <ligand>
        <name>NAD(+)</name>
        <dbReference type="ChEBI" id="CHEBI:57540"/>
    </ligand>
</feature>
<sequence length="418" mass="45900">MTKKQSLYQIVLEQVKTACEVLEVDEAVCELLKEPMRTLIVSFPVKMDDGSIRVFNGFRCQHNDVLGPTKGGIRFHPQVDMDEVKALAAWMTYKCSLLGLPYGGGKGGVEVDPRELSQAELERLARGYIRAIAPIIGDHKDIPAPDVNTNPQIIAWMVDEFAKIRGYNEPGVLTGKPINFGGSLGRTEATGYGTALAAKLAAEKIGLDLNGARVVVQGFGNVGSYAAKYLAEFGAKVIAASDISALVYNENGLNIEELMNYTASHDKLVKGFPGATKELEPEAWLDIECDILVPAALENQITEENAHKVTAKIISEGANGPTTPGADRILSEKGILVIPDILANAGGVTVSYFEWVQNLMNFYWSEEEVINRLNELMIKAFENVYKVYTEYENINMRTAAYMVAIKRLAEAMRVRGWC</sequence>
<accession>A0A3Q9HPP5</accession>
<dbReference type="InterPro" id="IPR036291">
    <property type="entry name" value="NAD(P)-bd_dom_sf"/>
</dbReference>
<evidence type="ECO:0000256" key="7">
    <source>
        <dbReference type="PIRSR" id="PIRSR000185-3"/>
    </source>
</evidence>
<name>A0A3Q9HPP5_9FIRM</name>
<dbReference type="InterPro" id="IPR014362">
    <property type="entry name" value="Glu_DH"/>
</dbReference>
<dbReference type="Proteomes" id="UP000267250">
    <property type="component" value="Chromosome"/>
</dbReference>
<dbReference type="PANTHER" id="PTHR11606">
    <property type="entry name" value="GLUTAMATE DEHYDROGENASE"/>
    <property type="match status" value="1"/>
</dbReference>
<evidence type="ECO:0000256" key="4">
    <source>
        <dbReference type="PIRNR" id="PIRNR000185"/>
    </source>
</evidence>
<keyword evidence="6" id="KW-0547">Nucleotide-binding</keyword>
<comment type="similarity">
    <text evidence="1 4 8">Belongs to the Glu/Leu/Phe/Val dehydrogenases family.</text>
</comment>
<dbReference type="CDD" id="cd01076">
    <property type="entry name" value="NAD_bind_1_Glu_DH"/>
    <property type="match status" value="1"/>
</dbReference>
<feature type="binding site" evidence="6">
    <location>
        <position position="94"/>
    </location>
    <ligand>
        <name>substrate</name>
    </ligand>
</feature>
<dbReference type="InterPro" id="IPR033524">
    <property type="entry name" value="Glu/Leu/Phe/Val_DH_AS"/>
</dbReference>
<dbReference type="FunFam" id="3.40.50.10860:FF:000003">
    <property type="entry name" value="Glutamate dehydrogenase"/>
    <property type="match status" value="1"/>
</dbReference>
<reference evidence="10 11" key="1">
    <citation type="submission" date="2016-07" db="EMBL/GenBank/DDBJ databases">
        <title>Genome and transcriptome analysis of iron-reducing fermentative bacteria Anoxybacter fermentans.</title>
        <authorList>
            <person name="Zeng X."/>
            <person name="Shao Z."/>
        </authorList>
    </citation>
    <scope>NUCLEOTIDE SEQUENCE [LARGE SCALE GENOMIC DNA]</scope>
    <source>
        <strain evidence="10 11">DY22613</strain>
    </source>
</reference>
<dbReference type="PRINTS" id="PR00082">
    <property type="entry name" value="GLFDHDRGNASE"/>
</dbReference>
<evidence type="ECO:0000259" key="9">
    <source>
        <dbReference type="SMART" id="SM00839"/>
    </source>
</evidence>
<feature type="binding site" evidence="6">
    <location>
        <position position="70"/>
    </location>
    <ligand>
        <name>substrate</name>
    </ligand>
</feature>
<dbReference type="AlphaFoldDB" id="A0A3Q9HPP5"/>
<dbReference type="PANTHER" id="PTHR11606:SF13">
    <property type="entry name" value="GLUTAMATE DEHYDROGENASE 1, MITOCHONDRIAL"/>
    <property type="match status" value="1"/>
</dbReference>
<dbReference type="RefSeq" id="WP_127016142.1">
    <property type="nucleotide sequence ID" value="NZ_CP016379.1"/>
</dbReference>
<dbReference type="Pfam" id="PF02812">
    <property type="entry name" value="ELFV_dehydrog_N"/>
    <property type="match status" value="1"/>
</dbReference>
<dbReference type="InterPro" id="IPR006096">
    <property type="entry name" value="Glu/Leu/Phe/Val/Trp_DH_C"/>
</dbReference>
<dbReference type="Gene3D" id="3.40.50.10860">
    <property type="entry name" value="Leucine Dehydrogenase, chain A, domain 1"/>
    <property type="match status" value="1"/>
</dbReference>
<dbReference type="EMBL" id="CP016379">
    <property type="protein sequence ID" value="AZR72807.1"/>
    <property type="molecule type" value="Genomic_DNA"/>
</dbReference>
<dbReference type="KEGG" id="aft:BBF96_05010"/>
<feature type="active site" description="Proton donor" evidence="5">
    <location>
        <position position="106"/>
    </location>
</feature>
<dbReference type="InterPro" id="IPR046346">
    <property type="entry name" value="Aminoacid_DH-like_N_sf"/>
</dbReference>
<dbReference type="Gene3D" id="3.40.50.720">
    <property type="entry name" value="NAD(P)-binding Rossmann-like Domain"/>
    <property type="match status" value="1"/>
</dbReference>
<dbReference type="Pfam" id="PF00208">
    <property type="entry name" value="ELFV_dehydrog"/>
    <property type="match status" value="1"/>
</dbReference>
<protein>
    <recommendedName>
        <fullName evidence="2 4">Glutamate dehydrogenase</fullName>
    </recommendedName>
</protein>
<dbReference type="GO" id="GO:0004352">
    <property type="term" value="F:glutamate dehydrogenase (NAD+) activity"/>
    <property type="evidence" value="ECO:0007669"/>
    <property type="project" value="TreeGrafter"/>
</dbReference>
<dbReference type="GO" id="GO:0006538">
    <property type="term" value="P:L-glutamate catabolic process"/>
    <property type="evidence" value="ECO:0007669"/>
    <property type="project" value="TreeGrafter"/>
</dbReference>
<evidence type="ECO:0000256" key="5">
    <source>
        <dbReference type="PIRSR" id="PIRSR000185-1"/>
    </source>
</evidence>
<evidence type="ECO:0000256" key="2">
    <source>
        <dbReference type="ARBA" id="ARBA00012896"/>
    </source>
</evidence>
<dbReference type="InterPro" id="IPR006097">
    <property type="entry name" value="Glu/Leu/Phe/Val/Trp_DH_dimer"/>
</dbReference>
<dbReference type="OrthoDB" id="9803297at2"/>
<feature type="binding site" evidence="6">
    <location>
        <position position="221"/>
    </location>
    <ligand>
        <name>NAD(+)</name>
        <dbReference type="ChEBI" id="CHEBI:57540"/>
    </ligand>
</feature>
<dbReference type="GO" id="GO:0000166">
    <property type="term" value="F:nucleotide binding"/>
    <property type="evidence" value="ECO:0007669"/>
    <property type="project" value="UniProtKB-KW"/>
</dbReference>
<feature type="binding site" evidence="6">
    <location>
        <position position="351"/>
    </location>
    <ligand>
        <name>substrate</name>
    </ligand>
</feature>
<evidence type="ECO:0000256" key="3">
    <source>
        <dbReference type="ARBA" id="ARBA00023002"/>
    </source>
</evidence>
<proteinExistence type="inferred from homology"/>
<evidence type="ECO:0000313" key="10">
    <source>
        <dbReference type="EMBL" id="AZR72807.1"/>
    </source>
</evidence>
<dbReference type="SUPFAM" id="SSF51735">
    <property type="entry name" value="NAD(P)-binding Rossmann-fold domains"/>
    <property type="match status" value="1"/>
</dbReference>
<evidence type="ECO:0000256" key="6">
    <source>
        <dbReference type="PIRSR" id="PIRSR000185-2"/>
    </source>
</evidence>
<evidence type="ECO:0000256" key="1">
    <source>
        <dbReference type="ARBA" id="ARBA00006382"/>
    </source>
</evidence>
<keyword evidence="11" id="KW-1185">Reference proteome</keyword>
<feature type="site" description="Important for catalysis" evidence="7">
    <location>
        <position position="146"/>
    </location>
</feature>
<dbReference type="InterPro" id="IPR006095">
    <property type="entry name" value="Glu/Leu/Phe/Val/Trp_DH"/>
</dbReference>
<keyword evidence="6" id="KW-0520">NAD</keyword>
<dbReference type="InterPro" id="IPR033922">
    <property type="entry name" value="NAD_bind_Glu_DH"/>
</dbReference>
<keyword evidence="3 4" id="KW-0560">Oxidoreductase</keyword>
<dbReference type="PROSITE" id="PS00074">
    <property type="entry name" value="GLFV_DEHYDROGENASE"/>
    <property type="match status" value="1"/>
</dbReference>
<evidence type="ECO:0000313" key="11">
    <source>
        <dbReference type="Proteomes" id="UP000267250"/>
    </source>
</evidence>
<evidence type="ECO:0000256" key="8">
    <source>
        <dbReference type="RuleBase" id="RU004417"/>
    </source>
</evidence>
<gene>
    <name evidence="10" type="ORF">BBF96_05010</name>
</gene>
<dbReference type="SMART" id="SM00839">
    <property type="entry name" value="ELFV_dehydrog"/>
    <property type="match status" value="1"/>
</dbReference>
<dbReference type="PIRSF" id="PIRSF000185">
    <property type="entry name" value="Glu_DH"/>
    <property type="match status" value="1"/>
</dbReference>
<feature type="domain" description="Glutamate/phenylalanine/leucine/valine/L-tryptophan dehydrogenase C-terminal" evidence="9">
    <location>
        <begin position="183"/>
        <end position="416"/>
    </location>
</feature>